<keyword evidence="3" id="KW-1185">Reference proteome</keyword>
<evidence type="ECO:0000313" key="3">
    <source>
        <dbReference type="Proteomes" id="UP000238176"/>
    </source>
</evidence>
<comment type="caution">
    <text evidence="2">The sequence shown here is derived from an EMBL/GenBank/DDBJ whole genome shotgun (WGS) entry which is preliminary data.</text>
</comment>
<accession>A0A2T0USU0</accession>
<dbReference type="OrthoDB" id="1645442at2"/>
<dbReference type="CDD" id="cd06587">
    <property type="entry name" value="VOC"/>
    <property type="match status" value="1"/>
</dbReference>
<keyword evidence="2" id="KW-0223">Dioxygenase</keyword>
<dbReference type="PANTHER" id="PTHR35908">
    <property type="entry name" value="HYPOTHETICAL FUSION PROTEIN"/>
    <property type="match status" value="1"/>
</dbReference>
<dbReference type="PROSITE" id="PS51819">
    <property type="entry name" value="VOC"/>
    <property type="match status" value="1"/>
</dbReference>
<dbReference type="RefSeq" id="WP_106363140.1">
    <property type="nucleotide sequence ID" value="NZ_PVTJ01000002.1"/>
</dbReference>
<gene>
    <name evidence="2" type="ORF">B0I28_102595</name>
</gene>
<reference evidence="2 3" key="1">
    <citation type="submission" date="2018-03" db="EMBL/GenBank/DDBJ databases">
        <title>Genomic Encyclopedia of Type Strains, Phase III (KMG-III): the genomes of soil and plant-associated and newly described type strains.</title>
        <authorList>
            <person name="Whitman W."/>
        </authorList>
    </citation>
    <scope>NUCLEOTIDE SEQUENCE [LARGE SCALE GENOMIC DNA]</scope>
    <source>
        <strain evidence="2 3">CGMCC 4.7067</strain>
    </source>
</reference>
<keyword evidence="2" id="KW-0560">Oxidoreductase</keyword>
<protein>
    <submittedName>
        <fullName evidence="2">Glyoxalase/bleomycin resistance protein/dioxygenase superfamily protein</fullName>
    </submittedName>
</protein>
<evidence type="ECO:0000259" key="1">
    <source>
        <dbReference type="PROSITE" id="PS51819"/>
    </source>
</evidence>
<dbReference type="PANTHER" id="PTHR35908:SF1">
    <property type="entry name" value="CONSERVED PROTEIN"/>
    <property type="match status" value="1"/>
</dbReference>
<dbReference type="AlphaFoldDB" id="A0A2T0USU0"/>
<feature type="domain" description="VOC" evidence="1">
    <location>
        <begin position="7"/>
        <end position="131"/>
    </location>
</feature>
<dbReference type="InterPro" id="IPR029068">
    <property type="entry name" value="Glyas_Bleomycin-R_OHBP_Dase"/>
</dbReference>
<dbReference type="Proteomes" id="UP000238176">
    <property type="component" value="Unassembled WGS sequence"/>
</dbReference>
<dbReference type="EMBL" id="PVTJ01000002">
    <property type="protein sequence ID" value="PRY60980.1"/>
    <property type="molecule type" value="Genomic_DNA"/>
</dbReference>
<organism evidence="2 3">
    <name type="scientific">Glycomyces artemisiae</name>
    <dbReference type="NCBI Taxonomy" id="1076443"/>
    <lineage>
        <taxon>Bacteria</taxon>
        <taxon>Bacillati</taxon>
        <taxon>Actinomycetota</taxon>
        <taxon>Actinomycetes</taxon>
        <taxon>Glycomycetales</taxon>
        <taxon>Glycomycetaceae</taxon>
        <taxon>Glycomyces</taxon>
    </lineage>
</organism>
<evidence type="ECO:0000313" key="2">
    <source>
        <dbReference type="EMBL" id="PRY60980.1"/>
    </source>
</evidence>
<dbReference type="GO" id="GO:0051213">
    <property type="term" value="F:dioxygenase activity"/>
    <property type="evidence" value="ECO:0007669"/>
    <property type="project" value="UniProtKB-KW"/>
</dbReference>
<dbReference type="InterPro" id="IPR041581">
    <property type="entry name" value="Glyoxalase_6"/>
</dbReference>
<name>A0A2T0USU0_9ACTN</name>
<proteinExistence type="predicted"/>
<sequence length="131" mass="14260">MTGTRLTLTSITVTAPDPRLLADFYARLLGVPVAVSEPPRPGEPDSAGWAQVRTGDGLTLNFEYEAHWQAPVWPAQDGRPHATQHLDIHVDDLDTAVAHAAEQGARLADFQPQADVRVLFDPAGHPFCLFL</sequence>
<dbReference type="SUPFAM" id="SSF54593">
    <property type="entry name" value="Glyoxalase/Bleomycin resistance protein/Dihydroxybiphenyl dioxygenase"/>
    <property type="match status" value="1"/>
</dbReference>
<dbReference type="Gene3D" id="3.10.180.10">
    <property type="entry name" value="2,3-Dihydroxybiphenyl 1,2-Dioxygenase, domain 1"/>
    <property type="match status" value="1"/>
</dbReference>
<dbReference type="InterPro" id="IPR037523">
    <property type="entry name" value="VOC_core"/>
</dbReference>
<dbReference type="Pfam" id="PF18029">
    <property type="entry name" value="Glyoxalase_6"/>
    <property type="match status" value="1"/>
</dbReference>